<sequence>MPCLIRGCNHGILQVFNIVTCLKGIELSTKFEVKGLFYESNGYKLRKYLDITRADVELNEPDLMVVMMNPGSSYPLDGIDNNSVPSVAEPDTTQQQIMKVMDASAFNYARILNLSDLRTPDSNELYRFLKSEESSTVEHSIFSPDRKFELAQLFVNGVPVIFGWGVNQALIPLAKQAIDTLCISNPFGILKPNTRYSYYHPLPRVYAKQLEWVQHVTSQSSRAANPAAV</sequence>
<protein>
    <recommendedName>
        <fullName evidence="3">DUF1643 domain-containing protein</fullName>
    </recommendedName>
</protein>
<dbReference type="EMBL" id="BAEP01000075">
    <property type="protein sequence ID" value="GAC26197.1"/>
    <property type="molecule type" value="Genomic_DNA"/>
</dbReference>
<accession>K6Z739</accession>
<gene>
    <name evidence="1" type="ORF">GMES_3924</name>
</gene>
<evidence type="ECO:0000313" key="1">
    <source>
        <dbReference type="EMBL" id="GAC26197.1"/>
    </source>
</evidence>
<dbReference type="AlphaFoldDB" id="K6Z739"/>
<evidence type="ECO:0000313" key="2">
    <source>
        <dbReference type="Proteomes" id="UP000006263"/>
    </source>
</evidence>
<dbReference type="eggNOG" id="ENOG50320CA">
    <property type="taxonomic scope" value="Bacteria"/>
</dbReference>
<name>K6Z739_9ALTE</name>
<reference evidence="1 2" key="1">
    <citation type="journal article" date="2017" name="Antonie Van Leeuwenhoek">
        <title>Rhizobium rhizosphaerae sp. nov., a novel species isolated from rice rhizosphere.</title>
        <authorList>
            <person name="Zhao J.J."/>
            <person name="Zhang J."/>
            <person name="Zhang R.J."/>
            <person name="Zhang C.W."/>
            <person name="Yin H.Q."/>
            <person name="Zhang X.X."/>
        </authorList>
    </citation>
    <scope>NUCLEOTIDE SEQUENCE [LARGE SCALE GENOMIC DNA]</scope>
    <source>
        <strain evidence="1 2">KMM 241</strain>
    </source>
</reference>
<evidence type="ECO:0008006" key="3">
    <source>
        <dbReference type="Google" id="ProtNLM"/>
    </source>
</evidence>
<proteinExistence type="predicted"/>
<dbReference type="Proteomes" id="UP000006263">
    <property type="component" value="Unassembled WGS sequence"/>
</dbReference>
<comment type="caution">
    <text evidence="1">The sequence shown here is derived from an EMBL/GenBank/DDBJ whole genome shotgun (WGS) entry which is preliminary data.</text>
</comment>
<organism evidence="1 2">
    <name type="scientific">Paraglaciecola mesophila KMM 241</name>
    <dbReference type="NCBI Taxonomy" id="1128912"/>
    <lineage>
        <taxon>Bacteria</taxon>
        <taxon>Pseudomonadati</taxon>
        <taxon>Pseudomonadota</taxon>
        <taxon>Gammaproteobacteria</taxon>
        <taxon>Alteromonadales</taxon>
        <taxon>Alteromonadaceae</taxon>
        <taxon>Paraglaciecola</taxon>
    </lineage>
</organism>